<dbReference type="Gene3D" id="3.30.9.10">
    <property type="entry name" value="D-Amino Acid Oxidase, subunit A, domain 2"/>
    <property type="match status" value="1"/>
</dbReference>
<keyword evidence="6" id="KW-1185">Reference proteome</keyword>
<dbReference type="SUPFAM" id="SSF51905">
    <property type="entry name" value="FAD/NAD(P)-binding domain"/>
    <property type="match status" value="1"/>
</dbReference>
<feature type="domain" description="FAD dependent oxidoreductase" evidence="4">
    <location>
        <begin position="3"/>
        <end position="316"/>
    </location>
</feature>
<dbReference type="NCBIfam" id="TIGR02352">
    <property type="entry name" value="thiamin_ThiO"/>
    <property type="match status" value="1"/>
</dbReference>
<comment type="pathway">
    <text evidence="1">Cofactor biosynthesis; thiamine diphosphate biosynthesis.</text>
</comment>
<name>A0ABU5EBY0_9PROT</name>
<dbReference type="EMBL" id="JAXCLW010000002">
    <property type="protein sequence ID" value="MDY0883564.1"/>
    <property type="molecule type" value="Genomic_DNA"/>
</dbReference>
<protein>
    <submittedName>
        <fullName evidence="5">Glycine oxidase ThiO</fullName>
        <ecNumber evidence="5">1.4.3.19</ecNumber>
    </submittedName>
</protein>
<keyword evidence="2" id="KW-0784">Thiamine biosynthesis</keyword>
<dbReference type="InterPro" id="IPR036188">
    <property type="entry name" value="FAD/NAD-bd_sf"/>
</dbReference>
<dbReference type="PANTHER" id="PTHR13847:SF289">
    <property type="entry name" value="GLYCINE OXIDASE"/>
    <property type="match status" value="1"/>
</dbReference>
<gene>
    <name evidence="5" type="primary">thiO</name>
    <name evidence="5" type="ORF">SMD27_11975</name>
</gene>
<organism evidence="5 6">
    <name type="scientific">Dongia soli</name>
    <dbReference type="NCBI Taxonomy" id="600628"/>
    <lineage>
        <taxon>Bacteria</taxon>
        <taxon>Pseudomonadati</taxon>
        <taxon>Pseudomonadota</taxon>
        <taxon>Alphaproteobacteria</taxon>
        <taxon>Rhodospirillales</taxon>
        <taxon>Dongiaceae</taxon>
        <taxon>Dongia</taxon>
    </lineage>
</organism>
<keyword evidence="3 5" id="KW-0560">Oxidoreductase</keyword>
<reference evidence="5 6" key="1">
    <citation type="journal article" date="2016" name="Antonie Van Leeuwenhoek">
        <title>Dongia soli sp. nov., isolated from soil from Dokdo, Korea.</title>
        <authorList>
            <person name="Kim D.U."/>
            <person name="Lee H."/>
            <person name="Kim H."/>
            <person name="Kim S.G."/>
            <person name="Ka J.O."/>
        </authorList>
    </citation>
    <scope>NUCLEOTIDE SEQUENCE [LARGE SCALE GENOMIC DNA]</scope>
    <source>
        <strain evidence="5 6">D78</strain>
    </source>
</reference>
<comment type="caution">
    <text evidence="5">The sequence shown here is derived from an EMBL/GenBank/DDBJ whole genome shotgun (WGS) entry which is preliminary data.</text>
</comment>
<evidence type="ECO:0000313" key="6">
    <source>
        <dbReference type="Proteomes" id="UP001279642"/>
    </source>
</evidence>
<evidence type="ECO:0000256" key="3">
    <source>
        <dbReference type="ARBA" id="ARBA00023002"/>
    </source>
</evidence>
<dbReference type="PANTHER" id="PTHR13847">
    <property type="entry name" value="SARCOSINE DEHYDROGENASE-RELATED"/>
    <property type="match status" value="1"/>
</dbReference>
<proteinExistence type="predicted"/>
<evidence type="ECO:0000259" key="4">
    <source>
        <dbReference type="Pfam" id="PF01266"/>
    </source>
</evidence>
<dbReference type="RefSeq" id="WP_320508594.1">
    <property type="nucleotide sequence ID" value="NZ_JAXCLW010000002.1"/>
</dbReference>
<sequence length="343" mass="37344">MNVLVRGAGVAGLAVAFELVSRGMAITVTDRRPSIEGSASWFAGGMLAPWCERESAEQAVFDLGRSAADWWEAALPGHVRRNGTLVVAPPRDVGELARFADRTMGGAIWLDEEGIARLEPALAGRFCRGLFFPGEAHLDPREALTGLQTRLADRGVRFRLGRSDVAPADGSFDRVVDCIGDGAIGRMQGLRGVRGEMLYLHSTEIVLSRPVRLLHPRHPLYVVPRAAGRFMIGATMIESEVGGPMTVRSVMELLNAAYALHPAFGEARLVETGTGIRPAFADNFPRVIVSADAIRVNGLYRHGFLLAPAMAAEAAAELAREAGRRDQYRRIKGEPFDEVHRQW</sequence>
<accession>A0ABU5EBY0</accession>
<dbReference type="Pfam" id="PF01266">
    <property type="entry name" value="DAO"/>
    <property type="match status" value="1"/>
</dbReference>
<dbReference type="GO" id="GO:0043799">
    <property type="term" value="F:glycine oxidase activity"/>
    <property type="evidence" value="ECO:0007669"/>
    <property type="project" value="UniProtKB-EC"/>
</dbReference>
<dbReference type="Proteomes" id="UP001279642">
    <property type="component" value="Unassembled WGS sequence"/>
</dbReference>
<dbReference type="EC" id="1.4.3.19" evidence="5"/>
<dbReference type="Gene3D" id="3.50.50.60">
    <property type="entry name" value="FAD/NAD(P)-binding domain"/>
    <property type="match status" value="1"/>
</dbReference>
<evidence type="ECO:0000313" key="5">
    <source>
        <dbReference type="EMBL" id="MDY0883564.1"/>
    </source>
</evidence>
<dbReference type="InterPro" id="IPR006076">
    <property type="entry name" value="FAD-dep_OxRdtase"/>
</dbReference>
<dbReference type="InterPro" id="IPR012727">
    <property type="entry name" value="Gly_oxidase_ThiO"/>
</dbReference>
<dbReference type="SUPFAM" id="SSF54373">
    <property type="entry name" value="FAD-linked reductases, C-terminal domain"/>
    <property type="match status" value="1"/>
</dbReference>
<evidence type="ECO:0000256" key="2">
    <source>
        <dbReference type="ARBA" id="ARBA00022977"/>
    </source>
</evidence>
<evidence type="ECO:0000256" key="1">
    <source>
        <dbReference type="ARBA" id="ARBA00004948"/>
    </source>
</evidence>